<accession>A0ABR2F478</accession>
<organism evidence="4 5">
    <name type="scientific">Hibiscus sabdariffa</name>
    <name type="common">roselle</name>
    <dbReference type="NCBI Taxonomy" id="183260"/>
    <lineage>
        <taxon>Eukaryota</taxon>
        <taxon>Viridiplantae</taxon>
        <taxon>Streptophyta</taxon>
        <taxon>Embryophyta</taxon>
        <taxon>Tracheophyta</taxon>
        <taxon>Spermatophyta</taxon>
        <taxon>Magnoliopsida</taxon>
        <taxon>eudicotyledons</taxon>
        <taxon>Gunneridae</taxon>
        <taxon>Pentapetalae</taxon>
        <taxon>rosids</taxon>
        <taxon>malvids</taxon>
        <taxon>Malvales</taxon>
        <taxon>Malvaceae</taxon>
        <taxon>Malvoideae</taxon>
        <taxon>Hibiscus</taxon>
    </lineage>
</organism>
<protein>
    <recommendedName>
        <fullName evidence="3">RNase H type-1 domain-containing protein</fullName>
    </recommendedName>
</protein>
<evidence type="ECO:0000256" key="2">
    <source>
        <dbReference type="SAM" id="SignalP"/>
    </source>
</evidence>
<evidence type="ECO:0000313" key="4">
    <source>
        <dbReference type="EMBL" id="KAK8571818.1"/>
    </source>
</evidence>
<keyword evidence="1" id="KW-1133">Transmembrane helix</keyword>
<sequence>MATIVFSMVIVHLRSLHITKALPGQVHWQRPDEGWICLNTDGVVSKLNGFGSVGGVFRTHDGDWILGFNKSVGITQPLQSELWAILTGLQLARDNGYERLMVQSDNLEAITRLNASTADSDVNALVRAITRLRSAGWVTMFRWIPREANKLADAMAKLEASYDLSFFVVPPASLQSLIMSGISTLVYWTFRISLIREKKRHLKCMDHLK</sequence>
<comment type="caution">
    <text evidence="4">The sequence shown here is derived from an EMBL/GenBank/DDBJ whole genome shotgun (WGS) entry which is preliminary data.</text>
</comment>
<proteinExistence type="predicted"/>
<evidence type="ECO:0000313" key="5">
    <source>
        <dbReference type="Proteomes" id="UP001472677"/>
    </source>
</evidence>
<dbReference type="PANTHER" id="PTHR47723">
    <property type="entry name" value="OS05G0353850 PROTEIN"/>
    <property type="match status" value="1"/>
</dbReference>
<feature type="chain" id="PRO_5045876583" description="RNase H type-1 domain-containing protein" evidence="2">
    <location>
        <begin position="22"/>
        <end position="209"/>
    </location>
</feature>
<dbReference type="CDD" id="cd06222">
    <property type="entry name" value="RNase_H_like"/>
    <property type="match status" value="1"/>
</dbReference>
<gene>
    <name evidence="4" type="ORF">V6N12_027891</name>
</gene>
<dbReference type="InterPro" id="IPR012337">
    <property type="entry name" value="RNaseH-like_sf"/>
</dbReference>
<keyword evidence="5" id="KW-1185">Reference proteome</keyword>
<keyword evidence="1" id="KW-0472">Membrane</keyword>
<dbReference type="Proteomes" id="UP001472677">
    <property type="component" value="Unassembled WGS sequence"/>
</dbReference>
<dbReference type="EMBL" id="JBBPBM010000008">
    <property type="protein sequence ID" value="KAK8571818.1"/>
    <property type="molecule type" value="Genomic_DNA"/>
</dbReference>
<dbReference type="InterPro" id="IPR044730">
    <property type="entry name" value="RNase_H-like_dom_plant"/>
</dbReference>
<keyword evidence="1" id="KW-0812">Transmembrane</keyword>
<dbReference type="Gene3D" id="3.30.420.10">
    <property type="entry name" value="Ribonuclease H-like superfamily/Ribonuclease H"/>
    <property type="match status" value="1"/>
</dbReference>
<dbReference type="SUPFAM" id="SSF53098">
    <property type="entry name" value="Ribonuclease H-like"/>
    <property type="match status" value="1"/>
</dbReference>
<name>A0ABR2F478_9ROSI</name>
<evidence type="ECO:0000256" key="1">
    <source>
        <dbReference type="SAM" id="Phobius"/>
    </source>
</evidence>
<keyword evidence="2" id="KW-0732">Signal</keyword>
<feature type="signal peptide" evidence="2">
    <location>
        <begin position="1"/>
        <end position="21"/>
    </location>
</feature>
<reference evidence="4 5" key="1">
    <citation type="journal article" date="2024" name="G3 (Bethesda)">
        <title>Genome assembly of Hibiscus sabdariffa L. provides insights into metabolisms of medicinal natural products.</title>
        <authorList>
            <person name="Kim T."/>
        </authorList>
    </citation>
    <scope>NUCLEOTIDE SEQUENCE [LARGE SCALE GENOMIC DNA]</scope>
    <source>
        <strain evidence="4">TK-2024</strain>
        <tissue evidence="4">Old leaves</tissue>
    </source>
</reference>
<dbReference type="InterPro" id="IPR036397">
    <property type="entry name" value="RNaseH_sf"/>
</dbReference>
<evidence type="ECO:0000259" key="3">
    <source>
        <dbReference type="Pfam" id="PF13456"/>
    </source>
</evidence>
<dbReference type="PANTHER" id="PTHR47723:SF24">
    <property type="entry name" value="RNASE H TYPE-1 DOMAIN-CONTAINING PROTEIN"/>
    <property type="match status" value="1"/>
</dbReference>
<dbReference type="InterPro" id="IPR002156">
    <property type="entry name" value="RNaseH_domain"/>
</dbReference>
<dbReference type="Pfam" id="PF13456">
    <property type="entry name" value="RVT_3"/>
    <property type="match status" value="1"/>
</dbReference>
<dbReference type="InterPro" id="IPR053151">
    <property type="entry name" value="RNase_H-like"/>
</dbReference>
<feature type="transmembrane region" description="Helical" evidence="1">
    <location>
        <begin position="172"/>
        <end position="190"/>
    </location>
</feature>
<feature type="domain" description="RNase H type-1" evidence="3">
    <location>
        <begin position="39"/>
        <end position="157"/>
    </location>
</feature>